<accession>A0A564ZEL2</accession>
<dbReference type="EMBL" id="CABIJS010000714">
    <property type="protein sequence ID" value="VUZ57244.1"/>
    <property type="molecule type" value="Genomic_DNA"/>
</dbReference>
<proteinExistence type="predicted"/>
<keyword evidence="2" id="KW-1133">Transmembrane helix</keyword>
<protein>
    <submittedName>
        <fullName evidence="3">Uncharacterized protein</fullName>
    </submittedName>
</protein>
<evidence type="ECO:0000256" key="2">
    <source>
        <dbReference type="SAM" id="Phobius"/>
    </source>
</evidence>
<dbReference type="AlphaFoldDB" id="A0A564ZEL2"/>
<evidence type="ECO:0000313" key="3">
    <source>
        <dbReference type="EMBL" id="VUZ57244.1"/>
    </source>
</evidence>
<feature type="non-terminal residue" evidence="3">
    <location>
        <position position="1"/>
    </location>
</feature>
<dbReference type="Proteomes" id="UP000321570">
    <property type="component" value="Unassembled WGS sequence"/>
</dbReference>
<evidence type="ECO:0000313" key="4">
    <source>
        <dbReference type="Proteomes" id="UP000321570"/>
    </source>
</evidence>
<keyword evidence="2" id="KW-0812">Transmembrane</keyword>
<keyword evidence="4" id="KW-1185">Reference proteome</keyword>
<feature type="coiled-coil region" evidence="1">
    <location>
        <begin position="192"/>
        <end position="223"/>
    </location>
</feature>
<feature type="transmembrane region" description="Helical" evidence="2">
    <location>
        <begin position="314"/>
        <end position="336"/>
    </location>
</feature>
<reference evidence="3 4" key="1">
    <citation type="submission" date="2019-07" db="EMBL/GenBank/DDBJ databases">
        <authorList>
            <person name="Jastrzebski P J."/>
            <person name="Paukszto L."/>
            <person name="Jastrzebski P J."/>
        </authorList>
    </citation>
    <scope>NUCLEOTIDE SEQUENCE [LARGE SCALE GENOMIC DNA]</scope>
    <source>
        <strain evidence="3 4">WMS-il1</strain>
    </source>
</reference>
<name>A0A564ZEL2_HYMDI</name>
<keyword evidence="2" id="KW-0472">Membrane</keyword>
<gene>
    <name evidence="3" type="ORF">WMSIL1_LOCUS14731</name>
</gene>
<organism evidence="3 4">
    <name type="scientific">Hymenolepis diminuta</name>
    <name type="common">Rat tapeworm</name>
    <dbReference type="NCBI Taxonomy" id="6216"/>
    <lineage>
        <taxon>Eukaryota</taxon>
        <taxon>Metazoa</taxon>
        <taxon>Spiralia</taxon>
        <taxon>Lophotrochozoa</taxon>
        <taxon>Platyhelminthes</taxon>
        <taxon>Cestoda</taxon>
        <taxon>Eucestoda</taxon>
        <taxon>Cyclophyllidea</taxon>
        <taxon>Hymenolepididae</taxon>
        <taxon>Hymenolepis</taxon>
    </lineage>
</organism>
<keyword evidence="1" id="KW-0175">Coiled coil</keyword>
<evidence type="ECO:0000256" key="1">
    <source>
        <dbReference type="SAM" id="Coils"/>
    </source>
</evidence>
<sequence>FLFILLIVAVSVAIGISLFGFSVVLGEGCTYVMKETAYKKTDYILNGFGADYWDALLMDYSDKLLNKSLVPAPKNIIEALSKVCKTDNGSIDKSLLFAVGYRDTSINFKTLIDSQQADKIVTDFWNKAMRQINIADIVSKFNNSDILSKLRDVLDEFSKNFDTDLPYDHLLLADVDFQPFVQWRRNLESYNVSLVENEIQNLIDKLKTNKQNLEHIFSQIKAKKEEILKVINDAILALTEIFSSISDKKKLDIKFKGMFDRAVLSTKSWFAQQAKVYLGELIKKVIPCGEAHKAFYVATEATCGENGLLHRVTALIYIVGINFFCLTLLALIFLLLNTLNIIKK</sequence>